<evidence type="ECO:0000313" key="1">
    <source>
        <dbReference type="EMBL" id="MXU88554.1"/>
    </source>
</evidence>
<reference evidence="1" key="1">
    <citation type="submission" date="2019-12" db="EMBL/GenBank/DDBJ databases">
        <title>An insight into the sialome of adult female Ixodes ricinus ticks feeding for 6 days.</title>
        <authorList>
            <person name="Perner J."/>
            <person name="Ribeiro J.M.C."/>
        </authorList>
    </citation>
    <scope>NUCLEOTIDE SEQUENCE</scope>
    <source>
        <strain evidence="1">Semi-engorged</strain>
        <tissue evidence="1">Salivary glands</tissue>
    </source>
</reference>
<dbReference type="EMBL" id="GIFC01006471">
    <property type="protein sequence ID" value="MXU88554.1"/>
    <property type="molecule type" value="Transcribed_RNA"/>
</dbReference>
<organism evidence="1">
    <name type="scientific">Ixodes ricinus</name>
    <name type="common">Common tick</name>
    <name type="synonym">Acarus ricinus</name>
    <dbReference type="NCBI Taxonomy" id="34613"/>
    <lineage>
        <taxon>Eukaryota</taxon>
        <taxon>Metazoa</taxon>
        <taxon>Ecdysozoa</taxon>
        <taxon>Arthropoda</taxon>
        <taxon>Chelicerata</taxon>
        <taxon>Arachnida</taxon>
        <taxon>Acari</taxon>
        <taxon>Parasitiformes</taxon>
        <taxon>Ixodida</taxon>
        <taxon>Ixodoidea</taxon>
        <taxon>Ixodidae</taxon>
        <taxon>Ixodinae</taxon>
        <taxon>Ixodes</taxon>
    </lineage>
</organism>
<dbReference type="AlphaFoldDB" id="A0A6B0UFM8"/>
<sequence length="102" mass="11880">MRISVVRSQVWVFFFFSFYGANSICHSKSFKEAQIEDMAMLPTNVRPEISLCHNLQLVWIRVTFHNFYGLCLYARAHSRFDSSTNFLKMAWGALDELGVCFV</sequence>
<accession>A0A6B0UFM8</accession>
<name>A0A6B0UFM8_IXORI</name>
<protein>
    <submittedName>
        <fullName evidence="1">Putative secreted protein</fullName>
    </submittedName>
</protein>
<proteinExistence type="predicted"/>